<name>A0A4R2KEM7_9RHOB</name>
<organism evidence="4 5">
    <name type="scientific">Rhodovulum euryhalinum</name>
    <dbReference type="NCBI Taxonomy" id="35805"/>
    <lineage>
        <taxon>Bacteria</taxon>
        <taxon>Pseudomonadati</taxon>
        <taxon>Pseudomonadota</taxon>
        <taxon>Alphaproteobacteria</taxon>
        <taxon>Rhodobacterales</taxon>
        <taxon>Paracoccaceae</taxon>
        <taxon>Rhodovulum</taxon>
    </lineage>
</organism>
<dbReference type="InterPro" id="IPR050595">
    <property type="entry name" value="Bact_response_regulator"/>
</dbReference>
<dbReference type="PROSITE" id="PS50110">
    <property type="entry name" value="RESPONSE_REGULATORY"/>
    <property type="match status" value="1"/>
</dbReference>
<feature type="modified residue" description="4-aspartylphosphate" evidence="2">
    <location>
        <position position="58"/>
    </location>
</feature>
<dbReference type="SUPFAM" id="SSF52172">
    <property type="entry name" value="CheY-like"/>
    <property type="match status" value="1"/>
</dbReference>
<evidence type="ECO:0000313" key="4">
    <source>
        <dbReference type="EMBL" id="TCO70762.1"/>
    </source>
</evidence>
<feature type="domain" description="Response regulatory" evidence="3">
    <location>
        <begin position="8"/>
        <end position="125"/>
    </location>
</feature>
<dbReference type="InterPro" id="IPR001789">
    <property type="entry name" value="Sig_transdc_resp-reg_receiver"/>
</dbReference>
<dbReference type="Proteomes" id="UP000295142">
    <property type="component" value="Unassembled WGS sequence"/>
</dbReference>
<dbReference type="Pfam" id="PF00072">
    <property type="entry name" value="Response_reg"/>
    <property type="match status" value="1"/>
</dbReference>
<keyword evidence="5" id="KW-1185">Reference proteome</keyword>
<dbReference type="OrthoDB" id="9800897at2"/>
<dbReference type="RefSeq" id="WP_132544632.1">
    <property type="nucleotide sequence ID" value="NZ_SLWW01000008.1"/>
</dbReference>
<evidence type="ECO:0000313" key="5">
    <source>
        <dbReference type="Proteomes" id="UP000295142"/>
    </source>
</evidence>
<protein>
    <submittedName>
        <fullName evidence="4">Response regulator receiver protein</fullName>
    </submittedName>
</protein>
<dbReference type="AlphaFoldDB" id="A0A4R2KEM7"/>
<comment type="caution">
    <text evidence="4">The sequence shown here is derived from an EMBL/GenBank/DDBJ whole genome shotgun (WGS) entry which is preliminary data.</text>
</comment>
<evidence type="ECO:0000256" key="2">
    <source>
        <dbReference type="PROSITE-ProRule" id="PRU00169"/>
    </source>
</evidence>
<reference evidence="4 5" key="1">
    <citation type="submission" date="2019-03" db="EMBL/GenBank/DDBJ databases">
        <title>Genomic Encyclopedia of Type Strains, Phase IV (KMG-IV): sequencing the most valuable type-strain genomes for metagenomic binning, comparative biology and taxonomic classification.</title>
        <authorList>
            <person name="Goeker M."/>
        </authorList>
    </citation>
    <scope>NUCLEOTIDE SEQUENCE [LARGE SCALE GENOMIC DNA]</scope>
    <source>
        <strain evidence="4 5">DSM 4868</strain>
    </source>
</reference>
<keyword evidence="1 2" id="KW-0597">Phosphoprotein</keyword>
<evidence type="ECO:0000259" key="3">
    <source>
        <dbReference type="PROSITE" id="PS50110"/>
    </source>
</evidence>
<dbReference type="PANTHER" id="PTHR44591">
    <property type="entry name" value="STRESS RESPONSE REGULATOR PROTEIN 1"/>
    <property type="match status" value="1"/>
</dbReference>
<dbReference type="PANTHER" id="PTHR44591:SF3">
    <property type="entry name" value="RESPONSE REGULATORY DOMAIN-CONTAINING PROTEIN"/>
    <property type="match status" value="1"/>
</dbReference>
<dbReference type="InterPro" id="IPR011006">
    <property type="entry name" value="CheY-like_superfamily"/>
</dbReference>
<gene>
    <name evidence="4" type="ORF">EV655_1083</name>
</gene>
<sequence length="128" mass="13919">MSLKDSIRVMVVDDMAVSRGLVTQALEEIGIFQVSAENNGKSALNRLVADPVHLVLADHNMPGMDGLQLLEGLRRNRSTQRIGYILVTGTPTPDLIQKGQQLGLNNLVKKPFTTATMKKAIEAVVGRL</sequence>
<proteinExistence type="predicted"/>
<dbReference type="EMBL" id="SLWW01000008">
    <property type="protein sequence ID" value="TCO70762.1"/>
    <property type="molecule type" value="Genomic_DNA"/>
</dbReference>
<dbReference type="GO" id="GO:0000160">
    <property type="term" value="P:phosphorelay signal transduction system"/>
    <property type="evidence" value="ECO:0007669"/>
    <property type="project" value="InterPro"/>
</dbReference>
<evidence type="ECO:0000256" key="1">
    <source>
        <dbReference type="ARBA" id="ARBA00022553"/>
    </source>
</evidence>
<accession>A0A4R2KEM7</accession>
<dbReference type="SMART" id="SM00448">
    <property type="entry name" value="REC"/>
    <property type="match status" value="1"/>
</dbReference>
<dbReference type="Gene3D" id="3.40.50.2300">
    <property type="match status" value="1"/>
</dbReference>